<proteinExistence type="predicted"/>
<evidence type="ECO:0000313" key="1">
    <source>
        <dbReference type="Ensembl" id="ENSMUNP00000025597.1"/>
    </source>
</evidence>
<evidence type="ECO:0000313" key="2">
    <source>
        <dbReference type="Proteomes" id="UP000694405"/>
    </source>
</evidence>
<reference evidence="1" key="1">
    <citation type="submission" date="2020-03" db="EMBL/GenBank/DDBJ databases">
        <title>Melopsittacus undulatus (budgerigar) genome, bMelUnd1, maternal haplotype with Z.</title>
        <authorList>
            <person name="Gedman G."/>
            <person name="Mountcastle J."/>
            <person name="Haase B."/>
            <person name="Formenti G."/>
            <person name="Wright T."/>
            <person name="Apodaca J."/>
            <person name="Pelan S."/>
            <person name="Chow W."/>
            <person name="Rhie A."/>
            <person name="Howe K."/>
            <person name="Fedrigo O."/>
            <person name="Jarvis E.D."/>
        </authorList>
    </citation>
    <scope>NUCLEOTIDE SEQUENCE [LARGE SCALE GENOMIC DNA]</scope>
</reference>
<reference evidence="1" key="3">
    <citation type="submission" date="2025-09" db="UniProtKB">
        <authorList>
            <consortium name="Ensembl"/>
        </authorList>
    </citation>
    <scope>IDENTIFICATION</scope>
</reference>
<name>A0A8V5G1U3_MELUD</name>
<protein>
    <submittedName>
        <fullName evidence="1">Uncharacterized protein</fullName>
    </submittedName>
</protein>
<reference evidence="1" key="2">
    <citation type="submission" date="2025-08" db="UniProtKB">
        <authorList>
            <consortium name="Ensembl"/>
        </authorList>
    </citation>
    <scope>IDENTIFICATION</scope>
</reference>
<dbReference type="AlphaFoldDB" id="A0A8V5G1U3"/>
<dbReference type="Proteomes" id="UP000694405">
    <property type="component" value="Chromosome 4"/>
</dbReference>
<keyword evidence="2" id="KW-1185">Reference proteome</keyword>
<organism evidence="1 2">
    <name type="scientific">Melopsittacus undulatus</name>
    <name type="common">Budgerigar</name>
    <name type="synonym">Psittacus undulatus</name>
    <dbReference type="NCBI Taxonomy" id="13146"/>
    <lineage>
        <taxon>Eukaryota</taxon>
        <taxon>Metazoa</taxon>
        <taxon>Chordata</taxon>
        <taxon>Craniata</taxon>
        <taxon>Vertebrata</taxon>
        <taxon>Euteleostomi</taxon>
        <taxon>Archelosauria</taxon>
        <taxon>Archosauria</taxon>
        <taxon>Dinosauria</taxon>
        <taxon>Saurischia</taxon>
        <taxon>Theropoda</taxon>
        <taxon>Coelurosauria</taxon>
        <taxon>Aves</taxon>
        <taxon>Neognathae</taxon>
        <taxon>Neoaves</taxon>
        <taxon>Telluraves</taxon>
        <taxon>Australaves</taxon>
        <taxon>Psittaciformes</taxon>
        <taxon>Psittaculidae</taxon>
        <taxon>Melopsittacus</taxon>
    </lineage>
</organism>
<dbReference type="Ensembl" id="ENSMUNT00000034324.1">
    <property type="protein sequence ID" value="ENSMUNP00000025597.1"/>
    <property type="gene ID" value="ENSMUNG00000021626.1"/>
</dbReference>
<accession>A0A8V5G1U3</accession>
<sequence length="93" mass="10923">QHCLWPSKHHQTGSSSHCLVNCQVHPASSWRANYSPTPTPWDLIPFPRNGERSLLLSVSPCRNWAWFVFMFYIYTNRELRPGSPSARKNKRWI</sequence>